<dbReference type="AlphaFoldDB" id="A0A6J4ZI96"/>
<dbReference type="Proteomes" id="UP000507979">
    <property type="component" value="Unassembled WGS sequence"/>
</dbReference>
<proteinExistence type="predicted"/>
<sequence length="224" mass="25162">MRERPILFTGPMVRAILAGNKTQTRRVAKEFAGRDDLDAILTRFPNQNGCPYGQPGERLWVREAFRFAASLDRLSPNDVGEKALDAGYNTPWAPTQFEADGRRAGAWHGFDTPPTGTTPGKLRPGIHMPRWACRLVLEITGVRVERLQDISGADCWAEGIEECDGSLDEVEICRLAKTMGRTFEDPQPTYAALWEQINGAGSWLANPWVWVVEFRRADTDKKEM</sequence>
<evidence type="ECO:0008006" key="3">
    <source>
        <dbReference type="Google" id="ProtNLM"/>
    </source>
</evidence>
<dbReference type="EMBL" id="CADIJR010000002">
    <property type="protein sequence ID" value="CAB3627931.1"/>
    <property type="molecule type" value="Genomic_DNA"/>
</dbReference>
<evidence type="ECO:0000313" key="2">
    <source>
        <dbReference type="Proteomes" id="UP000507979"/>
    </source>
</evidence>
<dbReference type="RefSeq" id="WP_054433068.1">
    <property type="nucleotide sequence ID" value="NZ_CADIJR010000002.1"/>
</dbReference>
<keyword evidence="2" id="KW-1185">Reference proteome</keyword>
<evidence type="ECO:0000313" key="1">
    <source>
        <dbReference type="EMBL" id="CAB3627931.1"/>
    </source>
</evidence>
<dbReference type="GeneID" id="92896352"/>
<reference evidence="1 2" key="1">
    <citation type="submission" date="2020-04" db="EMBL/GenBank/DDBJ databases">
        <authorList>
            <person name="De Canck E."/>
        </authorList>
    </citation>
    <scope>NUCLEOTIDE SEQUENCE [LARGE SCALE GENOMIC DNA]</scope>
    <source>
        <strain evidence="1 2">LMG 26845</strain>
    </source>
</reference>
<name>A0A6J4ZI96_9BURK</name>
<organism evidence="1 2">
    <name type="scientific">Achromobacter insuavis</name>
    <dbReference type="NCBI Taxonomy" id="1287735"/>
    <lineage>
        <taxon>Bacteria</taxon>
        <taxon>Pseudomonadati</taxon>
        <taxon>Pseudomonadota</taxon>
        <taxon>Betaproteobacteria</taxon>
        <taxon>Burkholderiales</taxon>
        <taxon>Alcaligenaceae</taxon>
        <taxon>Achromobacter</taxon>
    </lineage>
</organism>
<protein>
    <recommendedName>
        <fullName evidence="3">ASCH domain-containing protein</fullName>
    </recommendedName>
</protein>
<accession>A0A6J4ZI96</accession>
<gene>
    <name evidence="1" type="ORF">LMG26845_00514</name>
</gene>